<keyword evidence="5" id="KW-0175">Coiled coil</keyword>
<dbReference type="PROSITE" id="PS51123">
    <property type="entry name" value="OMPA_2"/>
    <property type="match status" value="1"/>
</dbReference>
<comment type="caution">
    <text evidence="7">The sequence shown here is derived from an EMBL/GenBank/DDBJ whole genome shotgun (WGS) entry which is preliminary data.</text>
</comment>
<dbReference type="PROSITE" id="PS01068">
    <property type="entry name" value="OMPA_1"/>
    <property type="match status" value="1"/>
</dbReference>
<evidence type="ECO:0000256" key="5">
    <source>
        <dbReference type="SAM" id="Coils"/>
    </source>
</evidence>
<dbReference type="PANTHER" id="PTHR30329:SF21">
    <property type="entry name" value="LIPOPROTEIN YIAD-RELATED"/>
    <property type="match status" value="1"/>
</dbReference>
<evidence type="ECO:0000259" key="6">
    <source>
        <dbReference type="PROSITE" id="PS51123"/>
    </source>
</evidence>
<dbReference type="EMBL" id="SOQX01000008">
    <property type="protein sequence ID" value="TDX99312.1"/>
    <property type="molecule type" value="Genomic_DNA"/>
</dbReference>
<dbReference type="GO" id="GO:0009279">
    <property type="term" value="C:cell outer membrane"/>
    <property type="evidence" value="ECO:0007669"/>
    <property type="project" value="UniProtKB-SubCell"/>
</dbReference>
<accession>A0A4R8IQF5</accession>
<sequence length="273" mass="30339">MRRNYIGSNYIVPVLLIVGVALAGCTTVPEQHAVLEEARSNVMAAQSDSDVNEYAATELQEAERALERAENAWNKQEDAEEVDHLAYLANQRALVAHETGRLRAAEITVDNVGERRAEIRLEARTAEADAAKARLREMKKELAELDAKATDRGLIITLSDVLFDVNQASLKSGSERDLQKVVDFLREYPERKVLVEGFTDNTGSASYNQVLSERRANSVRTYFIEKGISSNRVAARGYGESDPVASNATPSSRQLNRRVEIVISEDENDVESR</sequence>
<name>A0A4R8IQF5_9GAMM</name>
<evidence type="ECO:0000313" key="7">
    <source>
        <dbReference type="EMBL" id="TDX99312.1"/>
    </source>
</evidence>
<dbReference type="RefSeq" id="WP_134085050.1">
    <property type="nucleotide sequence ID" value="NZ_SOQX01000008.1"/>
</dbReference>
<feature type="coiled-coil region" evidence="5">
    <location>
        <begin position="52"/>
        <end position="79"/>
    </location>
</feature>
<keyword evidence="8" id="KW-1185">Reference proteome</keyword>
<evidence type="ECO:0000256" key="1">
    <source>
        <dbReference type="ARBA" id="ARBA00004442"/>
    </source>
</evidence>
<dbReference type="SUPFAM" id="SSF103088">
    <property type="entry name" value="OmpA-like"/>
    <property type="match status" value="1"/>
</dbReference>
<keyword evidence="3" id="KW-0998">Cell outer membrane</keyword>
<dbReference type="Pfam" id="PF14346">
    <property type="entry name" value="DUF4398"/>
    <property type="match status" value="1"/>
</dbReference>
<dbReference type="OrthoDB" id="9782229at2"/>
<evidence type="ECO:0000256" key="2">
    <source>
        <dbReference type="ARBA" id="ARBA00023136"/>
    </source>
</evidence>
<evidence type="ECO:0000256" key="3">
    <source>
        <dbReference type="ARBA" id="ARBA00023237"/>
    </source>
</evidence>
<dbReference type="InterPro" id="IPR006665">
    <property type="entry name" value="OmpA-like"/>
</dbReference>
<dbReference type="InterPro" id="IPR025511">
    <property type="entry name" value="DUF4398"/>
</dbReference>
<organism evidence="7 8">
    <name type="scientific">Thiohalophilus thiocyanatoxydans</name>
    <dbReference type="NCBI Taxonomy" id="381308"/>
    <lineage>
        <taxon>Bacteria</taxon>
        <taxon>Pseudomonadati</taxon>
        <taxon>Pseudomonadota</taxon>
        <taxon>Gammaproteobacteria</taxon>
        <taxon>Thiohalomonadales</taxon>
        <taxon>Thiohalophilaceae</taxon>
        <taxon>Thiohalophilus</taxon>
    </lineage>
</organism>
<feature type="domain" description="OmpA-like" evidence="6">
    <location>
        <begin position="150"/>
        <end position="267"/>
    </location>
</feature>
<dbReference type="PROSITE" id="PS51257">
    <property type="entry name" value="PROKAR_LIPOPROTEIN"/>
    <property type="match status" value="1"/>
</dbReference>
<dbReference type="InterPro" id="IPR006690">
    <property type="entry name" value="OMPA-like_CS"/>
</dbReference>
<dbReference type="CDD" id="cd07185">
    <property type="entry name" value="OmpA_C-like"/>
    <property type="match status" value="1"/>
</dbReference>
<dbReference type="InterPro" id="IPR036737">
    <property type="entry name" value="OmpA-like_sf"/>
</dbReference>
<dbReference type="Pfam" id="PF00691">
    <property type="entry name" value="OmpA"/>
    <property type="match status" value="1"/>
</dbReference>
<keyword evidence="2 4" id="KW-0472">Membrane</keyword>
<evidence type="ECO:0000256" key="4">
    <source>
        <dbReference type="PROSITE-ProRule" id="PRU00473"/>
    </source>
</evidence>
<feature type="coiled-coil region" evidence="5">
    <location>
        <begin position="116"/>
        <end position="148"/>
    </location>
</feature>
<proteinExistence type="predicted"/>
<protein>
    <submittedName>
        <fullName evidence="7">Uncharacterized protein DUF4398</fullName>
    </submittedName>
</protein>
<dbReference type="InterPro" id="IPR050330">
    <property type="entry name" value="Bact_OuterMem_StrucFunc"/>
</dbReference>
<evidence type="ECO:0000313" key="8">
    <source>
        <dbReference type="Proteomes" id="UP000294914"/>
    </source>
</evidence>
<dbReference type="Proteomes" id="UP000294914">
    <property type="component" value="Unassembled WGS sequence"/>
</dbReference>
<dbReference type="InterPro" id="IPR006664">
    <property type="entry name" value="OMP_bac"/>
</dbReference>
<gene>
    <name evidence="7" type="ORF">EDC23_2523</name>
</gene>
<comment type="subcellular location">
    <subcellularLocation>
        <location evidence="1">Cell outer membrane</location>
    </subcellularLocation>
</comment>
<reference evidence="7 8" key="1">
    <citation type="submission" date="2019-03" db="EMBL/GenBank/DDBJ databases">
        <title>Genomic Encyclopedia of Type Strains, Phase IV (KMG-IV): sequencing the most valuable type-strain genomes for metagenomic binning, comparative biology and taxonomic classification.</title>
        <authorList>
            <person name="Goeker M."/>
        </authorList>
    </citation>
    <scope>NUCLEOTIDE SEQUENCE [LARGE SCALE GENOMIC DNA]</scope>
    <source>
        <strain evidence="7 8">DSM 16326</strain>
    </source>
</reference>
<dbReference type="Gene3D" id="3.30.1330.60">
    <property type="entry name" value="OmpA-like domain"/>
    <property type="match status" value="1"/>
</dbReference>
<dbReference type="PANTHER" id="PTHR30329">
    <property type="entry name" value="STATOR ELEMENT OF FLAGELLAR MOTOR COMPLEX"/>
    <property type="match status" value="1"/>
</dbReference>
<dbReference type="PRINTS" id="PR01021">
    <property type="entry name" value="OMPADOMAIN"/>
</dbReference>
<dbReference type="AlphaFoldDB" id="A0A4R8IQF5"/>